<accession>A0A437MEK8</accession>
<organism evidence="2 3">
    <name type="scientific">Rhodovarius crocodyli</name>
    <dbReference type="NCBI Taxonomy" id="1979269"/>
    <lineage>
        <taxon>Bacteria</taxon>
        <taxon>Pseudomonadati</taxon>
        <taxon>Pseudomonadota</taxon>
        <taxon>Alphaproteobacteria</taxon>
        <taxon>Acetobacterales</taxon>
        <taxon>Roseomonadaceae</taxon>
        <taxon>Rhodovarius</taxon>
    </lineage>
</organism>
<gene>
    <name evidence="2" type="ORF">EOD42_13065</name>
</gene>
<dbReference type="Pfam" id="PF07883">
    <property type="entry name" value="Cupin_2"/>
    <property type="match status" value="1"/>
</dbReference>
<evidence type="ECO:0000313" key="2">
    <source>
        <dbReference type="EMBL" id="RVT96052.1"/>
    </source>
</evidence>
<dbReference type="CDD" id="cd06982">
    <property type="entry name" value="cupin_BauB-like"/>
    <property type="match status" value="1"/>
</dbReference>
<evidence type="ECO:0000313" key="3">
    <source>
        <dbReference type="Proteomes" id="UP000282957"/>
    </source>
</evidence>
<dbReference type="OrthoDB" id="9800684at2"/>
<dbReference type="InterPro" id="IPR013096">
    <property type="entry name" value="Cupin_2"/>
</dbReference>
<sequence>MASEPLRCRAPATGTIQIEDEHVRVMRWDFEPGSETGYHRHGWYYVVTPVTDGTLLIEFPDGKTATADLKAGVSYQRFAGVEHNVVNAGTAPLSFVETELKALPG</sequence>
<keyword evidence="3" id="KW-1185">Reference proteome</keyword>
<name>A0A437MEK8_9PROT</name>
<dbReference type="InterPro" id="IPR011051">
    <property type="entry name" value="RmlC_Cupin_sf"/>
</dbReference>
<protein>
    <submittedName>
        <fullName evidence="2">Cupin domain-containing protein</fullName>
    </submittedName>
</protein>
<dbReference type="AlphaFoldDB" id="A0A437MEK8"/>
<dbReference type="InterPro" id="IPR014710">
    <property type="entry name" value="RmlC-like_jellyroll"/>
</dbReference>
<feature type="domain" description="Cupin type-2" evidence="1">
    <location>
        <begin position="27"/>
        <end position="97"/>
    </location>
</feature>
<dbReference type="Proteomes" id="UP000282957">
    <property type="component" value="Unassembled WGS sequence"/>
</dbReference>
<evidence type="ECO:0000259" key="1">
    <source>
        <dbReference type="Pfam" id="PF07883"/>
    </source>
</evidence>
<dbReference type="EMBL" id="SACL01000004">
    <property type="protein sequence ID" value="RVT96052.1"/>
    <property type="molecule type" value="Genomic_DNA"/>
</dbReference>
<comment type="caution">
    <text evidence="2">The sequence shown here is derived from an EMBL/GenBank/DDBJ whole genome shotgun (WGS) entry which is preliminary data.</text>
</comment>
<dbReference type="RefSeq" id="WP_127787986.1">
    <property type="nucleotide sequence ID" value="NZ_SACL01000004.1"/>
</dbReference>
<reference evidence="2 3" key="1">
    <citation type="submission" date="2019-01" db="EMBL/GenBank/DDBJ databases">
        <authorList>
            <person name="Chen W.-M."/>
        </authorList>
    </citation>
    <scope>NUCLEOTIDE SEQUENCE [LARGE SCALE GENOMIC DNA]</scope>
    <source>
        <strain evidence="2 3">CCP-6</strain>
    </source>
</reference>
<dbReference type="Gene3D" id="2.60.120.10">
    <property type="entry name" value="Jelly Rolls"/>
    <property type="match status" value="1"/>
</dbReference>
<dbReference type="SUPFAM" id="SSF51182">
    <property type="entry name" value="RmlC-like cupins"/>
    <property type="match status" value="1"/>
</dbReference>
<proteinExistence type="predicted"/>